<evidence type="ECO:0000256" key="3">
    <source>
        <dbReference type="SAM" id="SignalP"/>
    </source>
</evidence>
<dbReference type="EMBL" id="JACHXW010000001">
    <property type="protein sequence ID" value="MBB3150135.1"/>
    <property type="molecule type" value="Genomic_DNA"/>
</dbReference>
<feature type="compositionally biased region" description="Polar residues" evidence="2">
    <location>
        <begin position="25"/>
        <end position="47"/>
    </location>
</feature>
<dbReference type="CDD" id="cd13580">
    <property type="entry name" value="PBP2_AlgQ_like_1"/>
    <property type="match status" value="1"/>
</dbReference>
<organism evidence="4 5">
    <name type="scientific">Paenibacillus endophyticus</name>
    <dbReference type="NCBI Taxonomy" id="1294268"/>
    <lineage>
        <taxon>Bacteria</taxon>
        <taxon>Bacillati</taxon>
        <taxon>Bacillota</taxon>
        <taxon>Bacilli</taxon>
        <taxon>Bacillales</taxon>
        <taxon>Paenibacillaceae</taxon>
        <taxon>Paenibacillus</taxon>
    </lineage>
</organism>
<dbReference type="AlphaFoldDB" id="A0A7W5C3M3"/>
<keyword evidence="1 3" id="KW-0732">Signal</keyword>
<reference evidence="4 5" key="1">
    <citation type="submission" date="2020-08" db="EMBL/GenBank/DDBJ databases">
        <title>Genomic Encyclopedia of Type Strains, Phase III (KMG-III): the genomes of soil and plant-associated and newly described type strains.</title>
        <authorList>
            <person name="Whitman W."/>
        </authorList>
    </citation>
    <scope>NUCLEOTIDE SEQUENCE [LARGE SCALE GENOMIC DNA]</scope>
    <source>
        <strain evidence="4 5">CECT 8234</strain>
    </source>
</reference>
<protein>
    <submittedName>
        <fullName evidence="4">Putative aldouronate transport system substrate-binding protein</fullName>
    </submittedName>
</protein>
<keyword evidence="5" id="KW-1185">Reference proteome</keyword>
<feature type="region of interest" description="Disordered" evidence="2">
    <location>
        <begin position="25"/>
        <end position="56"/>
    </location>
</feature>
<dbReference type="RefSeq" id="WP_183557546.1">
    <property type="nucleotide sequence ID" value="NZ_CBCSLB010000001.1"/>
</dbReference>
<feature type="signal peptide" evidence="3">
    <location>
        <begin position="1"/>
        <end position="18"/>
    </location>
</feature>
<evidence type="ECO:0000256" key="1">
    <source>
        <dbReference type="ARBA" id="ARBA00022729"/>
    </source>
</evidence>
<name>A0A7W5C3M3_9BACL</name>
<evidence type="ECO:0000256" key="2">
    <source>
        <dbReference type="SAM" id="MobiDB-lite"/>
    </source>
</evidence>
<evidence type="ECO:0000313" key="4">
    <source>
        <dbReference type="EMBL" id="MBB3150135.1"/>
    </source>
</evidence>
<sequence length="577" mass="63593">MKKWLSVLLVLSFMLAIAACSGGNNTNKGTNAPASNKPGNEPAQTEEGNAEGFADGKYTTPVTLTTVWGLNQNGSVFKEGETIEDNVHTRLVKERLGIDIKYNWVVTNTNDAYKTKLRLMLSSGEEMPDVVTYRGDLETVNMLIDSGQFMPVGDLVDKYANDTYKAGLDLDPTIWLPISRGADKMALPILDYAYNADHVMWVREDWLTKLNLKAPTTLAEMEAVMEAFVKSDPDGDSKANTLGLATGFKNGFANWMTDIGFIFGAHGTMPGQWNQAADGSLEHGSINPAAKAALSNLKEWLDKGYISQDSALLDETTGSELFTKGEAGIMFGPNWLPAWPFPDLLNNVPSAKYKAYPIPAGPDGKIGSAGGNPPANGYVFVNKKAKNPEAIIHYYNWFFDNMANPQPGSEFEKGFAEGYDYATLPDGSITADIAKYPDLFPGLKDQTAPPLFYTLTFEGARIPTLYAETHVKLAGGAEAVTPYEKQEFNTRLKENTDAMKVVMDQNAIRMKNYYMGPLTETMQSKNELLNKLLNETFNKIVYGQQPVDSFDTMVDNWKKSGGEQITKEVNDWYNSVK</sequence>
<comment type="caution">
    <text evidence="4">The sequence shown here is derived from an EMBL/GenBank/DDBJ whole genome shotgun (WGS) entry which is preliminary data.</text>
</comment>
<dbReference type="PANTHER" id="PTHR43649">
    <property type="entry name" value="ARABINOSE-BINDING PROTEIN-RELATED"/>
    <property type="match status" value="1"/>
</dbReference>
<dbReference type="InterPro" id="IPR050490">
    <property type="entry name" value="Bact_solute-bd_prot1"/>
</dbReference>
<dbReference type="PANTHER" id="PTHR43649:SF33">
    <property type="entry name" value="POLYGALACTURONAN_RHAMNOGALACTURONAN-BINDING PROTEIN YTCQ"/>
    <property type="match status" value="1"/>
</dbReference>
<dbReference type="SUPFAM" id="SSF53850">
    <property type="entry name" value="Periplasmic binding protein-like II"/>
    <property type="match status" value="1"/>
</dbReference>
<evidence type="ECO:0000313" key="5">
    <source>
        <dbReference type="Proteomes" id="UP000518605"/>
    </source>
</evidence>
<dbReference type="Gene3D" id="3.40.190.10">
    <property type="entry name" value="Periplasmic binding protein-like II"/>
    <property type="match status" value="3"/>
</dbReference>
<dbReference type="Proteomes" id="UP000518605">
    <property type="component" value="Unassembled WGS sequence"/>
</dbReference>
<accession>A0A7W5C3M3</accession>
<gene>
    <name evidence="4" type="ORF">FHS16_000167</name>
</gene>
<dbReference type="PROSITE" id="PS51257">
    <property type="entry name" value="PROKAR_LIPOPROTEIN"/>
    <property type="match status" value="1"/>
</dbReference>
<proteinExistence type="predicted"/>
<feature type="chain" id="PRO_5038488851" evidence="3">
    <location>
        <begin position="19"/>
        <end position="577"/>
    </location>
</feature>